<dbReference type="AlphaFoldDB" id="A0A4C1VGK5"/>
<proteinExistence type="predicted"/>
<evidence type="ECO:0000313" key="2">
    <source>
        <dbReference type="Proteomes" id="UP000299102"/>
    </source>
</evidence>
<organism evidence="1 2">
    <name type="scientific">Eumeta variegata</name>
    <name type="common">Bagworm moth</name>
    <name type="synonym">Eumeta japonica</name>
    <dbReference type="NCBI Taxonomy" id="151549"/>
    <lineage>
        <taxon>Eukaryota</taxon>
        <taxon>Metazoa</taxon>
        <taxon>Ecdysozoa</taxon>
        <taxon>Arthropoda</taxon>
        <taxon>Hexapoda</taxon>
        <taxon>Insecta</taxon>
        <taxon>Pterygota</taxon>
        <taxon>Neoptera</taxon>
        <taxon>Endopterygota</taxon>
        <taxon>Lepidoptera</taxon>
        <taxon>Glossata</taxon>
        <taxon>Ditrysia</taxon>
        <taxon>Tineoidea</taxon>
        <taxon>Psychidae</taxon>
        <taxon>Oiketicinae</taxon>
        <taxon>Eumeta</taxon>
    </lineage>
</organism>
<comment type="caution">
    <text evidence="1">The sequence shown here is derived from an EMBL/GenBank/DDBJ whole genome shotgun (WGS) entry which is preliminary data.</text>
</comment>
<dbReference type="EMBL" id="BGZK01000343">
    <property type="protein sequence ID" value="GBP38046.1"/>
    <property type="molecule type" value="Genomic_DNA"/>
</dbReference>
<evidence type="ECO:0000313" key="1">
    <source>
        <dbReference type="EMBL" id="GBP38046.1"/>
    </source>
</evidence>
<sequence>MHSLHVKRYHEDVALTVNVVIGGRSQCRSLQLQCSRHALLLVLTESIIRSAYSIQFLPREWYAVHEDYLSGDDLRSEGVVYAGRSYGRCSDS</sequence>
<protein>
    <submittedName>
        <fullName evidence="1">Uncharacterized protein</fullName>
    </submittedName>
</protein>
<name>A0A4C1VGK5_EUMVA</name>
<reference evidence="1 2" key="1">
    <citation type="journal article" date="2019" name="Commun. Biol.">
        <title>The bagworm genome reveals a unique fibroin gene that provides high tensile strength.</title>
        <authorList>
            <person name="Kono N."/>
            <person name="Nakamura H."/>
            <person name="Ohtoshi R."/>
            <person name="Tomita M."/>
            <person name="Numata K."/>
            <person name="Arakawa K."/>
        </authorList>
    </citation>
    <scope>NUCLEOTIDE SEQUENCE [LARGE SCALE GENOMIC DNA]</scope>
</reference>
<accession>A0A4C1VGK5</accession>
<keyword evidence="2" id="KW-1185">Reference proteome</keyword>
<dbReference type="Proteomes" id="UP000299102">
    <property type="component" value="Unassembled WGS sequence"/>
</dbReference>
<gene>
    <name evidence="1" type="ORF">EVAR_95171_1</name>
</gene>